<reference evidence="10" key="1">
    <citation type="submission" date="2018-12" db="EMBL/GenBank/DDBJ databases">
        <authorList>
            <person name="Will S."/>
            <person name="Neumann-Schaal M."/>
            <person name="Henke P."/>
        </authorList>
    </citation>
    <scope>NUCLEOTIDE SEQUENCE</scope>
    <source>
        <strain evidence="10">PCC 7102</strain>
    </source>
</reference>
<gene>
    <name evidence="10" type="ORF">DSM106972_046840</name>
</gene>
<feature type="transmembrane region" description="Helical" evidence="8">
    <location>
        <begin position="390"/>
        <end position="409"/>
    </location>
</feature>
<dbReference type="EMBL" id="RSCL01000011">
    <property type="protein sequence ID" value="RUT04456.1"/>
    <property type="molecule type" value="Genomic_DNA"/>
</dbReference>
<accession>A0A433VEB6</accession>
<feature type="transmembrane region" description="Helical" evidence="8">
    <location>
        <begin position="20"/>
        <end position="40"/>
    </location>
</feature>
<reference evidence="10" key="2">
    <citation type="journal article" date="2019" name="Genome Biol. Evol.">
        <title>Day and night: Metabolic profiles and evolutionary relationships of six axenic non-marine cyanobacteria.</title>
        <authorList>
            <person name="Will S.E."/>
            <person name="Henke P."/>
            <person name="Boedeker C."/>
            <person name="Huang S."/>
            <person name="Brinkmann H."/>
            <person name="Rohde M."/>
            <person name="Jarek M."/>
            <person name="Friedl T."/>
            <person name="Seufert S."/>
            <person name="Schumacher M."/>
            <person name="Overmann J."/>
            <person name="Neumann-Schaal M."/>
            <person name="Petersen J."/>
        </authorList>
    </citation>
    <scope>NUCLEOTIDE SEQUENCE [LARGE SCALE GENOMIC DNA]</scope>
    <source>
        <strain evidence="10">PCC 7102</strain>
    </source>
</reference>
<dbReference type="Pfam" id="PF13231">
    <property type="entry name" value="PMT_2"/>
    <property type="match status" value="1"/>
</dbReference>
<dbReference type="GO" id="GO:0016763">
    <property type="term" value="F:pentosyltransferase activity"/>
    <property type="evidence" value="ECO:0007669"/>
    <property type="project" value="TreeGrafter"/>
</dbReference>
<evidence type="ECO:0000256" key="6">
    <source>
        <dbReference type="ARBA" id="ARBA00022989"/>
    </source>
</evidence>
<evidence type="ECO:0000256" key="5">
    <source>
        <dbReference type="ARBA" id="ARBA00022692"/>
    </source>
</evidence>
<dbReference type="GO" id="GO:0010041">
    <property type="term" value="P:response to iron(III) ion"/>
    <property type="evidence" value="ECO:0007669"/>
    <property type="project" value="TreeGrafter"/>
</dbReference>
<keyword evidence="2" id="KW-1003">Cell membrane</keyword>
<feature type="transmembrane region" description="Helical" evidence="8">
    <location>
        <begin position="82"/>
        <end position="100"/>
    </location>
</feature>
<feature type="transmembrane region" description="Helical" evidence="8">
    <location>
        <begin position="107"/>
        <end position="125"/>
    </location>
</feature>
<keyword evidence="5 8" id="KW-0812">Transmembrane</keyword>
<evidence type="ECO:0000313" key="10">
    <source>
        <dbReference type="EMBL" id="RUT04456.1"/>
    </source>
</evidence>
<feature type="transmembrane region" description="Helical" evidence="8">
    <location>
        <begin position="291"/>
        <end position="312"/>
    </location>
</feature>
<feature type="domain" description="Glycosyltransferase RgtA/B/C/D-like" evidence="9">
    <location>
        <begin position="78"/>
        <end position="256"/>
    </location>
</feature>
<dbReference type="InterPro" id="IPR038731">
    <property type="entry name" value="RgtA/B/C-like"/>
</dbReference>
<keyword evidence="3" id="KW-0328">Glycosyltransferase</keyword>
<comment type="subcellular location">
    <subcellularLocation>
        <location evidence="1">Cell membrane</location>
        <topology evidence="1">Multi-pass membrane protein</topology>
    </subcellularLocation>
</comment>
<dbReference type="Proteomes" id="UP000271624">
    <property type="component" value="Unassembled WGS sequence"/>
</dbReference>
<evidence type="ECO:0000256" key="8">
    <source>
        <dbReference type="SAM" id="Phobius"/>
    </source>
</evidence>
<keyword evidence="4" id="KW-0808">Transferase</keyword>
<protein>
    <recommendedName>
        <fullName evidence="9">Glycosyltransferase RgtA/B/C/D-like domain-containing protein</fullName>
    </recommendedName>
</protein>
<evidence type="ECO:0000256" key="4">
    <source>
        <dbReference type="ARBA" id="ARBA00022679"/>
    </source>
</evidence>
<evidence type="ECO:0000256" key="1">
    <source>
        <dbReference type="ARBA" id="ARBA00004651"/>
    </source>
</evidence>
<evidence type="ECO:0000256" key="2">
    <source>
        <dbReference type="ARBA" id="ARBA00022475"/>
    </source>
</evidence>
<feature type="transmembrane region" description="Helical" evidence="8">
    <location>
        <begin position="429"/>
        <end position="449"/>
    </location>
</feature>
<dbReference type="AlphaFoldDB" id="A0A433VEB6"/>
<feature type="transmembrane region" description="Helical" evidence="8">
    <location>
        <begin position="197"/>
        <end position="230"/>
    </location>
</feature>
<organism evidence="10 11">
    <name type="scientific">Dulcicalothrix desertica PCC 7102</name>
    <dbReference type="NCBI Taxonomy" id="232991"/>
    <lineage>
        <taxon>Bacteria</taxon>
        <taxon>Bacillati</taxon>
        <taxon>Cyanobacteriota</taxon>
        <taxon>Cyanophyceae</taxon>
        <taxon>Nostocales</taxon>
        <taxon>Calotrichaceae</taxon>
        <taxon>Dulcicalothrix</taxon>
    </lineage>
</organism>
<dbReference type="GO" id="GO:0009103">
    <property type="term" value="P:lipopolysaccharide biosynthetic process"/>
    <property type="evidence" value="ECO:0007669"/>
    <property type="project" value="UniProtKB-ARBA"/>
</dbReference>
<feature type="transmembrane region" description="Helical" evidence="8">
    <location>
        <begin position="242"/>
        <end position="262"/>
    </location>
</feature>
<feature type="transmembrane region" description="Helical" evidence="8">
    <location>
        <begin position="333"/>
        <end position="352"/>
    </location>
</feature>
<keyword evidence="11" id="KW-1185">Reference proteome</keyword>
<feature type="transmembrane region" description="Helical" evidence="8">
    <location>
        <begin position="456"/>
        <end position="479"/>
    </location>
</feature>
<dbReference type="GO" id="GO:0005886">
    <property type="term" value="C:plasma membrane"/>
    <property type="evidence" value="ECO:0007669"/>
    <property type="project" value="UniProtKB-SubCell"/>
</dbReference>
<proteinExistence type="predicted"/>
<name>A0A433VEB6_9CYAN</name>
<dbReference type="InterPro" id="IPR050297">
    <property type="entry name" value="LipidA_mod_glycosyltrf_83"/>
</dbReference>
<evidence type="ECO:0000256" key="3">
    <source>
        <dbReference type="ARBA" id="ARBA00022676"/>
    </source>
</evidence>
<keyword evidence="7 8" id="KW-0472">Membrane</keyword>
<evidence type="ECO:0000259" key="9">
    <source>
        <dbReference type="Pfam" id="PF13231"/>
    </source>
</evidence>
<keyword evidence="6 8" id="KW-1133">Transmembrane helix</keyword>
<dbReference type="RefSeq" id="WP_127083041.1">
    <property type="nucleotide sequence ID" value="NZ_RSCL01000011.1"/>
</dbReference>
<evidence type="ECO:0000313" key="11">
    <source>
        <dbReference type="Proteomes" id="UP000271624"/>
    </source>
</evidence>
<feature type="transmembrane region" description="Helical" evidence="8">
    <location>
        <begin position="358"/>
        <end position="378"/>
    </location>
</feature>
<dbReference type="PANTHER" id="PTHR33908">
    <property type="entry name" value="MANNOSYLTRANSFERASE YKCB-RELATED"/>
    <property type="match status" value="1"/>
</dbReference>
<dbReference type="PANTHER" id="PTHR33908:SF3">
    <property type="entry name" value="UNDECAPRENYL PHOSPHATE-ALPHA-4-AMINO-4-DEOXY-L-ARABINOSE ARABINOSYL TRANSFERASE"/>
    <property type="match status" value="1"/>
</dbReference>
<dbReference type="OrthoDB" id="9775035at2"/>
<feature type="transmembrane region" description="Helical" evidence="8">
    <location>
        <begin position="167"/>
        <end position="185"/>
    </location>
</feature>
<evidence type="ECO:0000256" key="7">
    <source>
        <dbReference type="ARBA" id="ARBA00023136"/>
    </source>
</evidence>
<comment type="caution">
    <text evidence="10">The sequence shown here is derived from an EMBL/GenBank/DDBJ whole genome shotgun (WGS) entry which is preliminary data.</text>
</comment>
<sequence>MINRALDDWYQYINKRPALAVVYSVLWVVLVCGLAFFWHLGSIGLIDETEPLFAEASRQMIVRNDWITPFFNDETRFDKPALVYWFQAIGYLIIGVNEWAVRIPSAVAAMATIGLSFYTLQWYFLKRDALEGVKLPTRRWFIPSLAAAMMAFNTSMLVWGRTGVSDMLLTGCIASSLLCFFLGYAKQQEGEASSGWYFAFYVLVAGAILTKGPIGIVLPGLVIAAFLFYLGNFFEVLREIRLIPGLLIIFGLSAPWYMLVIWRNNDYIDSFFGYHNVERFTDVVNGHQAPWFFYFLVVLLGFAPYSVYLPSAMLNLKFWQRENWRHKPRVEQLSLFAFMWFLCVFGFFTIAVTKLPSYVLPLMPACAILVGILWADVLTKSPTPGFRFSAWVNIIFVSACSVALFYVPKLLGYDPAAPNIAQTIQQSDITVVSGIIWLVCAIVLAFLVLKKYWVALIGINLIAFALFLVFALTPALFVLDGERQLPLRKLSAVAVQNIQPQEELIMVGFKKPTVAFYTQRHVNYIRTNEAASQYILNKTAKNTSSSVLVLTQPKKFLEMGLQPTDYKVLGDSGAYQLARVAKKPGF</sequence>